<sequence length="621" mass="70050">MSLTAIARAMYGQGVPQNGTPEVPVRQSIIPRLDPQFFNSRFYARFHIQRPIIEPEEFKARYIAFFNGSPDALGIAGQLIAMLFVIWAASYGVDHCGKEDSWNGFQGIQYRKQTTNAMMQELLCLIDIHGILRKPSWDGVRVLLLAMPLTEEVAEPLERLTIYETAINQVYTLCSLASPRSVNSGQGDEVDAMVRARIYWEDDDLATFQDLQHGLETAITRSELNISYTRRWALAPLRLASACRRINAALTGAKARARQDINEEALKQAWESIENCWVEFESLRQLGLLGILTKEEADRFVDGWKIFIFECHNVIREYLKQRLLAASGEGGTGYIMNVETREPAYNSLLRLHAIAEAKCQDVAQHVLSLVRRHIGTSFFAYDASLVRDGCFFAGYMLSGDELSEEQYEYWACFQRGFSKSEERIQTLRMIWETKKTSLTDSNVRRGMPPSPPVPPSPLHRYGEYPSSEVTAIHSTLTTPSPGMPSMSYKAEEDQSLSYNCPSVSSGSSTLSTDSPYSPSVSTSNHNVSVHIQNSKSNSQYLYPTESNSGPFYHDTRSDGGTHLTQSYVHDVKAQYHNLVQEPFVSTDQHHGEQPNLGVQPQLLEGNQTLHPYHFSYEPYPH</sequence>
<name>A0AAV5AH98_9AGAM</name>
<feature type="compositionally biased region" description="Low complexity" evidence="1">
    <location>
        <begin position="501"/>
        <end position="530"/>
    </location>
</feature>
<proteinExistence type="predicted"/>
<evidence type="ECO:0000313" key="3">
    <source>
        <dbReference type="Proteomes" id="UP001050691"/>
    </source>
</evidence>
<reference evidence="2" key="1">
    <citation type="submission" date="2021-10" db="EMBL/GenBank/DDBJ databases">
        <title>De novo Genome Assembly of Clathrus columnatus (Basidiomycota, Fungi) Using Illumina and Nanopore Sequence Data.</title>
        <authorList>
            <person name="Ogiso-Tanaka E."/>
            <person name="Itagaki H."/>
            <person name="Hosoya T."/>
            <person name="Hosaka K."/>
        </authorList>
    </citation>
    <scope>NUCLEOTIDE SEQUENCE</scope>
    <source>
        <strain evidence="2">MO-923</strain>
    </source>
</reference>
<evidence type="ECO:0000313" key="2">
    <source>
        <dbReference type="EMBL" id="GJJ12260.1"/>
    </source>
</evidence>
<organism evidence="2 3">
    <name type="scientific">Clathrus columnatus</name>
    <dbReference type="NCBI Taxonomy" id="1419009"/>
    <lineage>
        <taxon>Eukaryota</taxon>
        <taxon>Fungi</taxon>
        <taxon>Dikarya</taxon>
        <taxon>Basidiomycota</taxon>
        <taxon>Agaricomycotina</taxon>
        <taxon>Agaricomycetes</taxon>
        <taxon>Phallomycetidae</taxon>
        <taxon>Phallales</taxon>
        <taxon>Clathraceae</taxon>
        <taxon>Clathrus</taxon>
    </lineage>
</organism>
<comment type="caution">
    <text evidence="2">The sequence shown here is derived from an EMBL/GenBank/DDBJ whole genome shotgun (WGS) entry which is preliminary data.</text>
</comment>
<protein>
    <submittedName>
        <fullName evidence="2">Uncharacterized protein</fullName>
    </submittedName>
</protein>
<dbReference type="EMBL" id="BPWL01000007">
    <property type="protein sequence ID" value="GJJ12260.1"/>
    <property type="molecule type" value="Genomic_DNA"/>
</dbReference>
<feature type="compositionally biased region" description="Pro residues" evidence="1">
    <location>
        <begin position="448"/>
        <end position="457"/>
    </location>
</feature>
<dbReference type="AlphaFoldDB" id="A0AAV5AH98"/>
<dbReference type="Proteomes" id="UP001050691">
    <property type="component" value="Unassembled WGS sequence"/>
</dbReference>
<evidence type="ECO:0000256" key="1">
    <source>
        <dbReference type="SAM" id="MobiDB-lite"/>
    </source>
</evidence>
<accession>A0AAV5AH98</accession>
<feature type="region of interest" description="Disordered" evidence="1">
    <location>
        <begin position="439"/>
        <end position="558"/>
    </location>
</feature>
<feature type="compositionally biased region" description="Polar residues" evidence="1">
    <location>
        <begin position="467"/>
        <end position="480"/>
    </location>
</feature>
<gene>
    <name evidence="2" type="ORF">Clacol_006501</name>
</gene>
<feature type="compositionally biased region" description="Polar residues" evidence="1">
    <location>
        <begin position="531"/>
        <end position="549"/>
    </location>
</feature>
<keyword evidence="3" id="KW-1185">Reference proteome</keyword>